<gene>
    <name evidence="2" type="ORF">QBC46DRAFT_275605</name>
</gene>
<evidence type="ECO:0000313" key="2">
    <source>
        <dbReference type="EMBL" id="KAK3933521.1"/>
    </source>
</evidence>
<dbReference type="EMBL" id="MU854158">
    <property type="protein sequence ID" value="KAK3933521.1"/>
    <property type="molecule type" value="Genomic_DNA"/>
</dbReference>
<evidence type="ECO:0000313" key="3">
    <source>
        <dbReference type="Proteomes" id="UP001303473"/>
    </source>
</evidence>
<dbReference type="Proteomes" id="UP001303473">
    <property type="component" value="Unassembled WGS sequence"/>
</dbReference>
<evidence type="ECO:0000256" key="1">
    <source>
        <dbReference type="SAM" id="Phobius"/>
    </source>
</evidence>
<name>A0AAN6MVB3_9PEZI</name>
<feature type="non-terminal residue" evidence="2">
    <location>
        <position position="1"/>
    </location>
</feature>
<reference evidence="3" key="1">
    <citation type="journal article" date="2023" name="Mol. Phylogenet. Evol.">
        <title>Genome-scale phylogeny and comparative genomics of the fungal order Sordariales.</title>
        <authorList>
            <person name="Hensen N."/>
            <person name="Bonometti L."/>
            <person name="Westerberg I."/>
            <person name="Brannstrom I.O."/>
            <person name="Guillou S."/>
            <person name="Cros-Aarteil S."/>
            <person name="Calhoun S."/>
            <person name="Haridas S."/>
            <person name="Kuo A."/>
            <person name="Mondo S."/>
            <person name="Pangilinan J."/>
            <person name="Riley R."/>
            <person name="LaButti K."/>
            <person name="Andreopoulos B."/>
            <person name="Lipzen A."/>
            <person name="Chen C."/>
            <person name="Yan M."/>
            <person name="Daum C."/>
            <person name="Ng V."/>
            <person name="Clum A."/>
            <person name="Steindorff A."/>
            <person name="Ohm R.A."/>
            <person name="Martin F."/>
            <person name="Silar P."/>
            <person name="Natvig D.O."/>
            <person name="Lalanne C."/>
            <person name="Gautier V."/>
            <person name="Ament-Velasquez S.L."/>
            <person name="Kruys A."/>
            <person name="Hutchinson M.I."/>
            <person name="Powell A.J."/>
            <person name="Barry K."/>
            <person name="Miller A.N."/>
            <person name="Grigoriev I.V."/>
            <person name="Debuchy R."/>
            <person name="Gladieux P."/>
            <person name="Hiltunen Thoren M."/>
            <person name="Johannesson H."/>
        </authorList>
    </citation>
    <scope>NUCLEOTIDE SEQUENCE [LARGE SCALE GENOMIC DNA]</scope>
    <source>
        <strain evidence="3">CBS 340.73</strain>
    </source>
</reference>
<organism evidence="2 3">
    <name type="scientific">Diplogelasinospora grovesii</name>
    <dbReference type="NCBI Taxonomy" id="303347"/>
    <lineage>
        <taxon>Eukaryota</taxon>
        <taxon>Fungi</taxon>
        <taxon>Dikarya</taxon>
        <taxon>Ascomycota</taxon>
        <taxon>Pezizomycotina</taxon>
        <taxon>Sordariomycetes</taxon>
        <taxon>Sordariomycetidae</taxon>
        <taxon>Sordariales</taxon>
        <taxon>Diplogelasinosporaceae</taxon>
        <taxon>Diplogelasinospora</taxon>
    </lineage>
</organism>
<keyword evidence="1" id="KW-1133">Transmembrane helix</keyword>
<dbReference type="AlphaFoldDB" id="A0AAN6MVB3"/>
<proteinExistence type="predicted"/>
<sequence>INRYYLLFKYILNKTGPIFSLAETVLIIITLRYLRYYYNSNLLHRELLLFKDE</sequence>
<accession>A0AAN6MVB3</accession>
<keyword evidence="1" id="KW-0812">Transmembrane</keyword>
<protein>
    <submittedName>
        <fullName evidence="2">Uncharacterized protein</fullName>
    </submittedName>
</protein>
<keyword evidence="3" id="KW-1185">Reference proteome</keyword>
<comment type="caution">
    <text evidence="2">The sequence shown here is derived from an EMBL/GenBank/DDBJ whole genome shotgun (WGS) entry which is preliminary data.</text>
</comment>
<keyword evidence="1" id="KW-0472">Membrane</keyword>
<feature type="transmembrane region" description="Helical" evidence="1">
    <location>
        <begin position="16"/>
        <end position="34"/>
    </location>
</feature>